<accession>A0A494VHK0</accession>
<evidence type="ECO:0000256" key="7">
    <source>
        <dbReference type="ARBA" id="ARBA00022842"/>
    </source>
</evidence>
<feature type="domain" description="TrmE-type G" evidence="12">
    <location>
        <begin position="219"/>
        <end position="377"/>
    </location>
</feature>
<dbReference type="InterPro" id="IPR004520">
    <property type="entry name" value="GTPase_MnmE"/>
</dbReference>
<dbReference type="HAMAP" id="MF_00379">
    <property type="entry name" value="GTPase_MnmE"/>
    <property type="match status" value="1"/>
</dbReference>
<keyword evidence="2 10" id="KW-0963">Cytoplasm</keyword>
<dbReference type="EC" id="3.6.-.-" evidence="10"/>
<dbReference type="SUPFAM" id="SSF52540">
    <property type="entry name" value="P-loop containing nucleoside triphosphate hydrolases"/>
    <property type="match status" value="1"/>
</dbReference>
<organism evidence="13 14">
    <name type="scientific">Mucilaginibacter celer</name>
    <dbReference type="NCBI Taxonomy" id="2305508"/>
    <lineage>
        <taxon>Bacteria</taxon>
        <taxon>Pseudomonadati</taxon>
        <taxon>Bacteroidota</taxon>
        <taxon>Sphingobacteriia</taxon>
        <taxon>Sphingobacteriales</taxon>
        <taxon>Sphingobacteriaceae</taxon>
        <taxon>Mucilaginibacter</taxon>
    </lineage>
</organism>
<feature type="binding site" evidence="10">
    <location>
        <begin position="335"/>
        <end position="338"/>
    </location>
    <ligand>
        <name>GTP</name>
        <dbReference type="ChEBI" id="CHEBI:37565"/>
    </ligand>
</feature>
<dbReference type="FunFam" id="3.30.1360.120:FF:000003">
    <property type="entry name" value="tRNA modification GTPase MnmE"/>
    <property type="match status" value="1"/>
</dbReference>
<evidence type="ECO:0000256" key="1">
    <source>
        <dbReference type="ARBA" id="ARBA00011043"/>
    </source>
</evidence>
<feature type="binding site" evidence="10">
    <location>
        <position position="250"/>
    </location>
    <ligand>
        <name>K(+)</name>
        <dbReference type="ChEBI" id="CHEBI:29103"/>
    </ligand>
</feature>
<feature type="binding site" evidence="10">
    <location>
        <begin position="248"/>
        <end position="254"/>
    </location>
    <ligand>
        <name>GTP</name>
        <dbReference type="ChEBI" id="CHEBI:37565"/>
    </ligand>
</feature>
<dbReference type="Proteomes" id="UP000270046">
    <property type="component" value="Chromosome"/>
</dbReference>
<dbReference type="CDD" id="cd04164">
    <property type="entry name" value="trmE"/>
    <property type="match status" value="1"/>
</dbReference>
<dbReference type="GO" id="GO:0005525">
    <property type="term" value="F:GTP binding"/>
    <property type="evidence" value="ECO:0007669"/>
    <property type="project" value="UniProtKB-UniRule"/>
</dbReference>
<feature type="binding site" evidence="10">
    <location>
        <begin position="273"/>
        <end position="276"/>
    </location>
    <ligand>
        <name>GTP</name>
        <dbReference type="ChEBI" id="CHEBI:37565"/>
    </ligand>
</feature>
<protein>
    <recommendedName>
        <fullName evidence="10">tRNA modification GTPase MnmE</fullName>
        <ecNumber evidence="10">3.6.-.-</ecNumber>
    </recommendedName>
</protein>
<dbReference type="InterPro" id="IPR025867">
    <property type="entry name" value="MnmE_helical"/>
</dbReference>
<dbReference type="GO" id="GO:0030488">
    <property type="term" value="P:tRNA methylation"/>
    <property type="evidence" value="ECO:0007669"/>
    <property type="project" value="TreeGrafter"/>
</dbReference>
<feature type="binding site" evidence="10">
    <location>
        <begin position="229"/>
        <end position="234"/>
    </location>
    <ligand>
        <name>GTP</name>
        <dbReference type="ChEBI" id="CHEBI:37565"/>
    </ligand>
</feature>
<dbReference type="NCBIfam" id="TIGR00231">
    <property type="entry name" value="small_GTP"/>
    <property type="match status" value="1"/>
</dbReference>
<dbReference type="InterPro" id="IPR006073">
    <property type="entry name" value="GTP-bd"/>
</dbReference>
<dbReference type="InterPro" id="IPR031168">
    <property type="entry name" value="G_TrmE"/>
</dbReference>
<keyword evidence="9 10" id="KW-0342">GTP-binding</keyword>
<dbReference type="InterPro" id="IPR027368">
    <property type="entry name" value="MnmE_dom2"/>
</dbReference>
<evidence type="ECO:0000259" key="12">
    <source>
        <dbReference type="PROSITE" id="PS51709"/>
    </source>
</evidence>
<feature type="binding site" evidence="10">
    <location>
        <position position="254"/>
    </location>
    <ligand>
        <name>Mg(2+)</name>
        <dbReference type="ChEBI" id="CHEBI:18420"/>
    </ligand>
</feature>
<comment type="cofactor">
    <cofactor evidence="10">
        <name>K(+)</name>
        <dbReference type="ChEBI" id="CHEBI:29103"/>
    </cofactor>
    <text evidence="10">Binds 1 potassium ion per subunit.</text>
</comment>
<keyword evidence="3 10" id="KW-0819">tRNA processing</keyword>
<sequence>MTDTTDTIVALATPNGVGAIAVVRLSGPDAISIANSVFKGKDLTRQASHTIHFGSIADGDLILDEVLVSLFVGPRSYTRENVVEISCHASGYIIESIIKLFIKKGARSAKPGEFTLRAFLNGQLDLSQAEAVADLIASNSKASQQVALQQLRGGFSSQLQGLREQLVNFASLIELELDFAEEDVEFANRDELKHLIHEITKVVGRLINSFELGNAIKNGVNTVIAGRPNAGKSTLLNALLNEERAIVSHIPGTTRDTIEEVLNIQGINFRLIDTAGIREATDAIEQIGVQRTMEKISQSALLIYVFDAAEITIEELNKDIESLQKPGVTMLVVANKADLLNPEQLAALPHTDRAIIISAKQKRHIDELKHKIYSSAVKDQLSGDETLVTNIRHLEALQKTEEALVRVLGGIDGSITSDFLSMDIKQALHYLGEIVGVVTTDDLLENIFSKFCIGK</sequence>
<evidence type="ECO:0000313" key="14">
    <source>
        <dbReference type="Proteomes" id="UP000270046"/>
    </source>
</evidence>
<comment type="similarity">
    <text evidence="1 10 11">Belongs to the TRAFAC class TrmE-Era-EngA-EngB-Septin-like GTPase superfamily. TrmE GTPase family.</text>
</comment>
<keyword evidence="4 10" id="KW-0479">Metal-binding</keyword>
<evidence type="ECO:0000256" key="5">
    <source>
        <dbReference type="ARBA" id="ARBA00022741"/>
    </source>
</evidence>
<evidence type="ECO:0000256" key="4">
    <source>
        <dbReference type="ARBA" id="ARBA00022723"/>
    </source>
</evidence>
<comment type="caution">
    <text evidence="10">Lacks conserved residue(s) required for the propagation of feature annotation.</text>
</comment>
<feature type="binding site" evidence="10">
    <location>
        <position position="253"/>
    </location>
    <ligand>
        <name>K(+)</name>
        <dbReference type="ChEBI" id="CHEBI:29103"/>
    </ligand>
</feature>
<dbReference type="InterPro" id="IPR027417">
    <property type="entry name" value="P-loop_NTPase"/>
</dbReference>
<dbReference type="OrthoDB" id="9805918at2"/>
<dbReference type="Pfam" id="PF10396">
    <property type="entry name" value="TrmE_N"/>
    <property type="match status" value="1"/>
</dbReference>
<keyword evidence="14" id="KW-1185">Reference proteome</keyword>
<dbReference type="Pfam" id="PF12631">
    <property type="entry name" value="MnmE_helical"/>
    <property type="match status" value="1"/>
</dbReference>
<dbReference type="GO" id="GO:0042802">
    <property type="term" value="F:identical protein binding"/>
    <property type="evidence" value="ECO:0007669"/>
    <property type="project" value="UniProtKB-ARBA"/>
</dbReference>
<dbReference type="PANTHER" id="PTHR42714:SF2">
    <property type="entry name" value="TRNA MODIFICATION GTPASE GTPBP3, MITOCHONDRIAL"/>
    <property type="match status" value="1"/>
</dbReference>
<dbReference type="KEGG" id="muh:HYN43_002305"/>
<reference evidence="13 14" key="1">
    <citation type="submission" date="2018-10" db="EMBL/GenBank/DDBJ databases">
        <title>Genome sequencing of Mucilaginibacter sp. HYN0043.</title>
        <authorList>
            <person name="Kim M."/>
            <person name="Yi H."/>
        </authorList>
    </citation>
    <scope>NUCLEOTIDE SEQUENCE [LARGE SCALE GENOMIC DNA]</scope>
    <source>
        <strain evidence="13 14">HYN0043</strain>
    </source>
</reference>
<evidence type="ECO:0000256" key="6">
    <source>
        <dbReference type="ARBA" id="ARBA00022801"/>
    </source>
</evidence>
<keyword evidence="6 10" id="KW-0378">Hydrolase</keyword>
<evidence type="ECO:0000256" key="10">
    <source>
        <dbReference type="HAMAP-Rule" id="MF_00379"/>
    </source>
</evidence>
<feature type="binding site" evidence="10">
    <location>
        <position position="233"/>
    </location>
    <ligand>
        <name>Mg(2+)</name>
        <dbReference type="ChEBI" id="CHEBI:18420"/>
    </ligand>
</feature>
<dbReference type="InterPro" id="IPR018948">
    <property type="entry name" value="GTP-bd_TrmE_N"/>
</dbReference>
<dbReference type="PROSITE" id="PS51709">
    <property type="entry name" value="G_TRME"/>
    <property type="match status" value="1"/>
</dbReference>
<dbReference type="Gene3D" id="3.40.50.300">
    <property type="entry name" value="P-loop containing nucleotide triphosphate hydrolases"/>
    <property type="match status" value="1"/>
</dbReference>
<dbReference type="CDD" id="cd14858">
    <property type="entry name" value="TrmE_N"/>
    <property type="match status" value="1"/>
</dbReference>
<dbReference type="PANTHER" id="PTHR42714">
    <property type="entry name" value="TRNA MODIFICATION GTPASE GTPBP3"/>
    <property type="match status" value="1"/>
</dbReference>
<keyword evidence="5 10" id="KW-0547">Nucleotide-binding</keyword>
<keyword evidence="8 10" id="KW-0630">Potassium</keyword>
<evidence type="ECO:0000256" key="8">
    <source>
        <dbReference type="ARBA" id="ARBA00022958"/>
    </source>
</evidence>
<dbReference type="Gene3D" id="1.20.120.430">
    <property type="entry name" value="tRNA modification GTPase MnmE domain 2"/>
    <property type="match status" value="1"/>
</dbReference>
<dbReference type="FunFam" id="3.40.50.300:FF:001376">
    <property type="entry name" value="tRNA modification GTPase MnmE"/>
    <property type="match status" value="1"/>
</dbReference>
<dbReference type="GO" id="GO:0002098">
    <property type="term" value="P:tRNA wobble uridine modification"/>
    <property type="evidence" value="ECO:0007669"/>
    <property type="project" value="TreeGrafter"/>
</dbReference>
<evidence type="ECO:0000256" key="2">
    <source>
        <dbReference type="ARBA" id="ARBA00022490"/>
    </source>
</evidence>
<dbReference type="Gene3D" id="3.30.1360.120">
    <property type="entry name" value="Probable tRNA modification gtpase trme, domain 1"/>
    <property type="match status" value="1"/>
</dbReference>
<gene>
    <name evidence="10 13" type="primary">mnmE</name>
    <name evidence="10" type="synonym">trmE</name>
    <name evidence="13" type="ORF">HYN43_002305</name>
</gene>
<comment type="subcellular location">
    <subcellularLocation>
        <location evidence="10">Cytoplasm</location>
    </subcellularLocation>
</comment>
<proteinExistence type="inferred from homology"/>
<evidence type="ECO:0000313" key="13">
    <source>
        <dbReference type="EMBL" id="AYL94196.1"/>
    </source>
</evidence>
<evidence type="ECO:0000256" key="9">
    <source>
        <dbReference type="ARBA" id="ARBA00023134"/>
    </source>
</evidence>
<dbReference type="Pfam" id="PF01926">
    <property type="entry name" value="MMR_HSR1"/>
    <property type="match status" value="1"/>
</dbReference>
<comment type="function">
    <text evidence="10">Exhibits a very high intrinsic GTPase hydrolysis rate. Involved in the addition of a carboxymethylaminomethyl (cmnm) group at the wobble position (U34) of certain tRNAs, forming tRNA-cmnm(5)s(2)U34.</text>
</comment>
<feature type="binding site" evidence="10">
    <location>
        <position position="248"/>
    </location>
    <ligand>
        <name>K(+)</name>
        <dbReference type="ChEBI" id="CHEBI:29103"/>
    </ligand>
</feature>
<evidence type="ECO:0000256" key="3">
    <source>
        <dbReference type="ARBA" id="ARBA00022694"/>
    </source>
</evidence>
<keyword evidence="7 10" id="KW-0460">Magnesium</keyword>
<feature type="binding site" evidence="10">
    <location>
        <position position="229"/>
    </location>
    <ligand>
        <name>K(+)</name>
        <dbReference type="ChEBI" id="CHEBI:29103"/>
    </ligand>
</feature>
<evidence type="ECO:0000256" key="11">
    <source>
        <dbReference type="RuleBase" id="RU003313"/>
    </source>
</evidence>
<dbReference type="InterPro" id="IPR005225">
    <property type="entry name" value="Small_GTP-bd"/>
</dbReference>
<name>A0A494VHK0_9SPHI</name>
<dbReference type="InterPro" id="IPR027266">
    <property type="entry name" value="TrmE/GcvT-like"/>
</dbReference>
<dbReference type="SUPFAM" id="SSF116878">
    <property type="entry name" value="TrmE connector domain"/>
    <property type="match status" value="1"/>
</dbReference>
<dbReference type="GO" id="GO:0003924">
    <property type="term" value="F:GTPase activity"/>
    <property type="evidence" value="ECO:0007669"/>
    <property type="project" value="UniProtKB-UniRule"/>
</dbReference>
<dbReference type="NCBIfam" id="TIGR00450">
    <property type="entry name" value="mnmE_trmE_thdF"/>
    <property type="match status" value="1"/>
</dbReference>
<dbReference type="AlphaFoldDB" id="A0A494VHK0"/>
<comment type="subunit">
    <text evidence="10">Homodimer. Heterotetramer of two MnmE and two MnmG subunits.</text>
</comment>
<dbReference type="GO" id="GO:0046872">
    <property type="term" value="F:metal ion binding"/>
    <property type="evidence" value="ECO:0007669"/>
    <property type="project" value="UniProtKB-KW"/>
</dbReference>
<dbReference type="EMBL" id="CP032869">
    <property type="protein sequence ID" value="AYL94196.1"/>
    <property type="molecule type" value="Genomic_DNA"/>
</dbReference>
<dbReference type="RefSeq" id="WP_119407915.1">
    <property type="nucleotide sequence ID" value="NZ_CP032869.1"/>
</dbReference>
<dbReference type="GO" id="GO:0005829">
    <property type="term" value="C:cytosol"/>
    <property type="evidence" value="ECO:0007669"/>
    <property type="project" value="TreeGrafter"/>
</dbReference>